<evidence type="ECO:0000313" key="4">
    <source>
        <dbReference type="Proteomes" id="UP000031971"/>
    </source>
</evidence>
<comment type="caution">
    <text evidence="3">The sequence shown here is derived from an EMBL/GenBank/DDBJ whole genome shotgun (WGS) entry which is preliminary data.</text>
</comment>
<dbReference type="Gene3D" id="3.20.20.240">
    <property type="entry name" value="Methylmalonyl-CoA mutase"/>
    <property type="match status" value="1"/>
</dbReference>
<gene>
    <name evidence="3" type="ORF">CCC_03137</name>
</gene>
<dbReference type="EMBL" id="JXSL01000009">
    <property type="protein sequence ID" value="KIM00535.1"/>
    <property type="molecule type" value="Genomic_DNA"/>
</dbReference>
<dbReference type="GO" id="GO:0031419">
    <property type="term" value="F:cobalamin binding"/>
    <property type="evidence" value="ECO:0007669"/>
    <property type="project" value="InterPro"/>
</dbReference>
<dbReference type="PANTHER" id="PTHR48101:SF1">
    <property type="entry name" value="METHYLMALONYL-COA MUTASE, LARGE SUBUNIT"/>
    <property type="match status" value="1"/>
</dbReference>
<dbReference type="GO" id="GO:0004494">
    <property type="term" value="F:methylmalonyl-CoA mutase activity"/>
    <property type="evidence" value="ECO:0007669"/>
    <property type="project" value="InterPro"/>
</dbReference>
<dbReference type="Pfam" id="PF01642">
    <property type="entry name" value="MM_CoA_mutase"/>
    <property type="match status" value="1"/>
</dbReference>
<keyword evidence="4" id="KW-1185">Reference proteome</keyword>
<feature type="domain" description="Methylmalonyl-CoA mutase alpha/beta chain catalytic" evidence="2">
    <location>
        <begin position="5"/>
        <end position="519"/>
    </location>
</feature>
<dbReference type="RefSeq" id="WP_009867604.1">
    <property type="nucleotide sequence ID" value="NZ_JXSL01000009.1"/>
</dbReference>
<reference evidence="3 4" key="1">
    <citation type="submission" date="2015-01" db="EMBL/GenBank/DDBJ databases">
        <title>Genome Sequence of Magnetospirillum magnetotacticum Strain MS-1.</title>
        <authorList>
            <person name="Marinov G.K."/>
            <person name="Smalley M.D."/>
            <person name="DeSalvo G."/>
        </authorList>
    </citation>
    <scope>NUCLEOTIDE SEQUENCE [LARGE SCALE GENOMIC DNA]</scope>
    <source>
        <strain evidence="3 4">MS-1</strain>
    </source>
</reference>
<dbReference type="PANTHER" id="PTHR48101">
    <property type="entry name" value="METHYLMALONYL-COA MUTASE, MITOCHONDRIAL-RELATED"/>
    <property type="match status" value="1"/>
</dbReference>
<dbReference type="SUPFAM" id="SSF51703">
    <property type="entry name" value="Cobalamin (vitamin B12)-dependent enzymes"/>
    <property type="match status" value="1"/>
</dbReference>
<evidence type="ECO:0000259" key="2">
    <source>
        <dbReference type="Pfam" id="PF01642"/>
    </source>
</evidence>
<evidence type="ECO:0000313" key="3">
    <source>
        <dbReference type="EMBL" id="KIM00535.1"/>
    </source>
</evidence>
<protein>
    <submittedName>
        <fullName evidence="3">Methylmalonyl-CoA mutase</fullName>
    </submittedName>
</protein>
<dbReference type="InterPro" id="IPR016176">
    <property type="entry name" value="Cbl-dep_enz_cat"/>
</dbReference>
<evidence type="ECO:0000256" key="1">
    <source>
        <dbReference type="ARBA" id="ARBA00023235"/>
    </source>
</evidence>
<name>A0A0C2YL79_PARME</name>
<dbReference type="STRING" id="272627.CCC_03137"/>
<dbReference type="InterPro" id="IPR006099">
    <property type="entry name" value="MeMalonylCoA_mutase_a/b_cat"/>
</dbReference>
<accession>A0A0C2YL79</accession>
<dbReference type="NCBIfam" id="TIGR00641">
    <property type="entry name" value="acid_CoA_mut_N"/>
    <property type="match status" value="1"/>
</dbReference>
<proteinExistence type="predicted"/>
<dbReference type="AlphaFoldDB" id="A0A0C2YL79"/>
<keyword evidence="1" id="KW-0413">Isomerase</keyword>
<dbReference type="InterPro" id="IPR006098">
    <property type="entry name" value="MMCoA_mutase_a_cat"/>
</dbReference>
<sequence length="539" mass="59889">MKRETDYGYALKETYGPEDIAGFDYSKDLADPGQYPYTRGYFPKGYRSRMWTQRMTAGLGTSVAANQVLKKYREMGQTGGICVISDRVFSDCIDPDHPLGRREVGVLGWPGCSLLEFEELMDGIPLTGQSITLLGSSAPSVLRLAYIVALAQKRGIDPSEVHGSCMESPFENYFGQTDVSPFDLNLKLFLDAGEYVLKNKIRMRASIISQHFQESGGNSAQALAVCLSMIKEICGRLINERGLDFDTTSLFPYELVSVGTRFFDEIAKIRALRRMYARMAKEEFHAKTEKACQLLIAIHTSGRTMTFQQPLNNVVRCAIQTLAGVIGGCTALDNATLDNAHSEPSALAARMSLNTQHIVAYESGAADVVDPLAGSYYVEALTNKVEEEGYRIYNEIQGMGGMIAALERGYIQDMLSAEAAKKFQEIDNKERLVVGVNHLVIPPEEDFEIPIQEVHSQDSELIANRMAEWKKTRDQAALKATLTQLYRDGQKGDRFNLMPSIIEAVKAYASVGEVMGTIRLARGLTYDPFDMISCPYDYQ</sequence>
<organism evidence="3 4">
    <name type="scientific">Paramagnetospirillum magnetotacticum MS-1</name>
    <dbReference type="NCBI Taxonomy" id="272627"/>
    <lineage>
        <taxon>Bacteria</taxon>
        <taxon>Pseudomonadati</taxon>
        <taxon>Pseudomonadota</taxon>
        <taxon>Alphaproteobacteria</taxon>
        <taxon>Rhodospirillales</taxon>
        <taxon>Magnetospirillaceae</taxon>
        <taxon>Paramagnetospirillum</taxon>
    </lineage>
</organism>
<dbReference type="Proteomes" id="UP000031971">
    <property type="component" value="Unassembled WGS sequence"/>
</dbReference>